<keyword evidence="4 11" id="KW-0378">Hydrolase</keyword>
<dbReference type="GO" id="GO:0005829">
    <property type="term" value="C:cytosol"/>
    <property type="evidence" value="ECO:0007669"/>
    <property type="project" value="TreeGrafter"/>
</dbReference>
<dbReference type="EC" id="3.4.11.4" evidence="7"/>
<reference evidence="11 12" key="1">
    <citation type="journal article" date="2016" name="Int. J. Syst. Evol. Microbiol.">
        <title>Panacibacter ginsenosidivorans gen. nov., sp. nov., with ginsenoside converting activity isolated from soil of a ginseng field.</title>
        <authorList>
            <person name="Siddiqi M.Z."/>
            <person name="Muhammad Shafi S."/>
            <person name="Choi K.D."/>
            <person name="Im W.T."/>
        </authorList>
    </citation>
    <scope>NUCLEOTIDE SEQUENCE [LARGE SCALE GENOMIC DNA]</scope>
    <source>
        <strain evidence="11 12">Gsoil1550</strain>
    </source>
</reference>
<dbReference type="SUPFAM" id="SSF55031">
    <property type="entry name" value="Bacterial exopeptidase dimerisation domain"/>
    <property type="match status" value="1"/>
</dbReference>
<keyword evidence="5 9" id="KW-0862">Zinc</keyword>
<evidence type="ECO:0000313" key="11">
    <source>
        <dbReference type="EMBL" id="QEC67501.1"/>
    </source>
</evidence>
<name>A0A5B8V9H1_9BACT</name>
<sequence>MKDYLFTVAERFMRYVQVDTQSDPTSHKHPTTEKQKDLSKVLTSELLSLGLADAHTDEYGYVYATILSNTDKKVPAICFCSHVDTAPDCSGTNVKPILHKHYSGEDIILPDDTTQVISKKDYPYLEKHIGNDIITASGLTLLGADDKAGVAVIMDMANYLVSHPEIRHGDIKILFTPDEEVGQGTAKLDLKKLGADYAYTLDGGEAGTFEDETFSADGARIIINGVISHPGYAKDKMVNALKIAGEILAALPKNEFSPETTKGRQGFVHPVSVNGIAEKATIEFIIRDFITTNLEKHEKRLEAIAEEVMSKHTKAGMQFEVWEQYRNMKEILDQHTQVSAFAAEAYKRAGLNVVNEPIRGGTDGSRLSFMGLPCPNIFTGMQAIHSKHEWIAVKDMEKAVEVLVNLVQVWEENS</sequence>
<protein>
    <recommendedName>
        <fullName evidence="7">Peptidase T</fullName>
        <ecNumber evidence="7">3.4.11.4</ecNumber>
    </recommendedName>
</protein>
<dbReference type="OrthoDB" id="9804934at2"/>
<dbReference type="Pfam" id="PF01546">
    <property type="entry name" value="Peptidase_M20"/>
    <property type="match status" value="1"/>
</dbReference>
<organism evidence="11 12">
    <name type="scientific">Panacibacter ginsenosidivorans</name>
    <dbReference type="NCBI Taxonomy" id="1813871"/>
    <lineage>
        <taxon>Bacteria</taxon>
        <taxon>Pseudomonadati</taxon>
        <taxon>Bacteroidota</taxon>
        <taxon>Chitinophagia</taxon>
        <taxon>Chitinophagales</taxon>
        <taxon>Chitinophagaceae</taxon>
        <taxon>Panacibacter</taxon>
    </lineage>
</organism>
<evidence type="ECO:0000256" key="2">
    <source>
        <dbReference type="ARBA" id="ARBA00022670"/>
    </source>
</evidence>
<evidence type="ECO:0000256" key="1">
    <source>
        <dbReference type="ARBA" id="ARBA00009692"/>
    </source>
</evidence>
<keyword evidence="6" id="KW-0482">Metalloprotease</keyword>
<dbReference type="GO" id="GO:0006508">
    <property type="term" value="P:proteolysis"/>
    <property type="evidence" value="ECO:0007669"/>
    <property type="project" value="UniProtKB-UniRule"/>
</dbReference>
<dbReference type="PROSITE" id="PS00759">
    <property type="entry name" value="ARGE_DAPE_CPG2_2"/>
    <property type="match status" value="1"/>
</dbReference>
<dbReference type="PANTHER" id="PTHR42994:SF1">
    <property type="entry name" value="PEPTIDASE T"/>
    <property type="match status" value="1"/>
</dbReference>
<feature type="active site" evidence="8">
    <location>
        <position position="84"/>
    </location>
</feature>
<evidence type="ECO:0000256" key="4">
    <source>
        <dbReference type="ARBA" id="ARBA00022801"/>
    </source>
</evidence>
<dbReference type="AlphaFoldDB" id="A0A5B8V9H1"/>
<feature type="binding site" evidence="9">
    <location>
        <position position="385"/>
    </location>
    <ligand>
        <name>Zn(2+)</name>
        <dbReference type="ChEBI" id="CHEBI:29105"/>
        <label>2</label>
    </ligand>
</feature>
<dbReference type="NCBIfam" id="NF009920">
    <property type="entry name" value="PRK13381.1"/>
    <property type="match status" value="1"/>
</dbReference>
<dbReference type="InterPro" id="IPR001261">
    <property type="entry name" value="ArgE/DapE_CS"/>
</dbReference>
<dbReference type="GO" id="GO:0006518">
    <property type="term" value="P:peptide metabolic process"/>
    <property type="evidence" value="ECO:0007669"/>
    <property type="project" value="InterPro"/>
</dbReference>
<feature type="binding site" evidence="9">
    <location>
        <position position="180"/>
    </location>
    <ligand>
        <name>Zn(2+)</name>
        <dbReference type="ChEBI" id="CHEBI:29105"/>
        <label>2</label>
    </ligand>
</feature>
<feature type="binding site" evidence="9">
    <location>
        <position position="202"/>
    </location>
    <ligand>
        <name>Zn(2+)</name>
        <dbReference type="ChEBI" id="CHEBI:29105"/>
        <label>1</label>
    </ligand>
</feature>
<evidence type="ECO:0000256" key="3">
    <source>
        <dbReference type="ARBA" id="ARBA00022723"/>
    </source>
</evidence>
<dbReference type="Pfam" id="PF07687">
    <property type="entry name" value="M20_dimer"/>
    <property type="match status" value="1"/>
</dbReference>
<feature type="binding site" evidence="9">
    <location>
        <position position="145"/>
    </location>
    <ligand>
        <name>Zn(2+)</name>
        <dbReference type="ChEBI" id="CHEBI:29105"/>
        <label>2</label>
    </ligand>
</feature>
<feature type="active site" description="Proton acceptor" evidence="8">
    <location>
        <position position="179"/>
    </location>
</feature>
<feature type="binding site" evidence="9">
    <location>
        <position position="82"/>
    </location>
    <ligand>
        <name>Zn(2+)</name>
        <dbReference type="ChEBI" id="CHEBI:29105"/>
        <label>1</label>
    </ligand>
</feature>
<keyword evidence="2" id="KW-0645">Protease</keyword>
<proteinExistence type="inferred from homology"/>
<evidence type="ECO:0000256" key="5">
    <source>
        <dbReference type="ARBA" id="ARBA00022833"/>
    </source>
</evidence>
<dbReference type="RefSeq" id="WP_147189308.1">
    <property type="nucleotide sequence ID" value="NZ_CP042435.1"/>
</dbReference>
<dbReference type="Proteomes" id="UP000321533">
    <property type="component" value="Chromosome"/>
</dbReference>
<dbReference type="InterPro" id="IPR036264">
    <property type="entry name" value="Bact_exopeptidase_dim_dom"/>
</dbReference>
<dbReference type="InterPro" id="IPR011650">
    <property type="entry name" value="Peptidase_M20_dimer"/>
</dbReference>
<evidence type="ECO:0000313" key="12">
    <source>
        <dbReference type="Proteomes" id="UP000321533"/>
    </source>
</evidence>
<dbReference type="GO" id="GO:0045148">
    <property type="term" value="F:tripeptide aminopeptidase activity"/>
    <property type="evidence" value="ECO:0007669"/>
    <property type="project" value="UniProtKB-UniRule"/>
</dbReference>
<comment type="cofactor">
    <cofactor evidence="9">
        <name>Zn(2+)</name>
        <dbReference type="ChEBI" id="CHEBI:29105"/>
    </cofactor>
    <text evidence="9">Binds 2 Zn(2+) ions per subunit.</text>
</comment>
<feature type="domain" description="Peptidase M20 dimerisation" evidence="10">
    <location>
        <begin position="213"/>
        <end position="310"/>
    </location>
</feature>
<dbReference type="NCBIfam" id="NF003976">
    <property type="entry name" value="PRK05469.1"/>
    <property type="match status" value="1"/>
</dbReference>
<dbReference type="PIRSF" id="PIRSF037215">
    <property type="entry name" value="Peptidase_M20B"/>
    <property type="match status" value="1"/>
</dbReference>
<gene>
    <name evidence="11" type="primary">pepT</name>
    <name evidence="11" type="ORF">FRZ67_09405</name>
</gene>
<dbReference type="NCBIfam" id="TIGR01882">
    <property type="entry name" value="peptidase-T"/>
    <property type="match status" value="1"/>
</dbReference>
<evidence type="ECO:0000259" key="10">
    <source>
        <dbReference type="Pfam" id="PF07687"/>
    </source>
</evidence>
<evidence type="ECO:0000256" key="6">
    <source>
        <dbReference type="ARBA" id="ARBA00023049"/>
    </source>
</evidence>
<dbReference type="KEGG" id="pgin:FRZ67_09405"/>
<feature type="binding site" evidence="9">
    <location>
        <position position="145"/>
    </location>
    <ligand>
        <name>Zn(2+)</name>
        <dbReference type="ChEBI" id="CHEBI:29105"/>
        <label>1</label>
    </ligand>
</feature>
<evidence type="ECO:0000256" key="9">
    <source>
        <dbReference type="PIRSR" id="PIRSR037215-2"/>
    </source>
</evidence>
<dbReference type="InterPro" id="IPR002933">
    <property type="entry name" value="Peptidase_M20"/>
</dbReference>
<evidence type="ECO:0000256" key="7">
    <source>
        <dbReference type="NCBIfam" id="TIGR01882"/>
    </source>
</evidence>
<dbReference type="GO" id="GO:0008270">
    <property type="term" value="F:zinc ion binding"/>
    <property type="evidence" value="ECO:0007669"/>
    <property type="project" value="InterPro"/>
</dbReference>
<dbReference type="InterPro" id="IPR010161">
    <property type="entry name" value="Peptidase_M20B"/>
</dbReference>
<evidence type="ECO:0000256" key="8">
    <source>
        <dbReference type="PIRSR" id="PIRSR037215-1"/>
    </source>
</evidence>
<dbReference type="Gene3D" id="3.40.630.10">
    <property type="entry name" value="Zn peptidases"/>
    <property type="match status" value="1"/>
</dbReference>
<dbReference type="PANTHER" id="PTHR42994">
    <property type="entry name" value="PEPTIDASE T"/>
    <property type="match status" value="1"/>
</dbReference>
<dbReference type="SUPFAM" id="SSF53187">
    <property type="entry name" value="Zn-dependent exopeptidases"/>
    <property type="match status" value="1"/>
</dbReference>
<keyword evidence="12" id="KW-1185">Reference proteome</keyword>
<comment type="similarity">
    <text evidence="1">Belongs to the peptidase M20B family.</text>
</comment>
<dbReference type="Gene3D" id="3.30.70.360">
    <property type="match status" value="1"/>
</dbReference>
<dbReference type="GO" id="GO:0008237">
    <property type="term" value="F:metallopeptidase activity"/>
    <property type="evidence" value="ECO:0007669"/>
    <property type="project" value="UniProtKB-KW"/>
</dbReference>
<keyword evidence="11" id="KW-0031">Aminopeptidase</keyword>
<keyword evidence="3 9" id="KW-0479">Metal-binding</keyword>
<dbReference type="EMBL" id="CP042435">
    <property type="protein sequence ID" value="QEC67501.1"/>
    <property type="molecule type" value="Genomic_DNA"/>
</dbReference>
<accession>A0A5B8V9H1</accession>